<dbReference type="InterPro" id="IPR015421">
    <property type="entry name" value="PyrdxlP-dep_Trfase_major"/>
</dbReference>
<dbReference type="SUPFAM" id="SSF53383">
    <property type="entry name" value="PLP-dependent transferases"/>
    <property type="match status" value="1"/>
</dbReference>
<dbReference type="Gene3D" id="3.90.1150.10">
    <property type="entry name" value="Aspartate Aminotransferase, domain 1"/>
    <property type="match status" value="1"/>
</dbReference>
<reference evidence="9" key="1">
    <citation type="submission" date="2014-06" db="EMBL/GenBank/DDBJ databases">
        <authorList>
            <person name="Le Roux Frederique"/>
        </authorList>
    </citation>
    <scope>NUCLEOTIDE SEQUENCE [LARGE SCALE GENOMIC DNA]</scope>
    <source>
        <strain evidence="9">J5-5</strain>
    </source>
</reference>
<keyword evidence="4 6" id="KW-0663">Pyridoxal phosphate</keyword>
<comment type="cofactor">
    <cofactor evidence="1 6 7">
        <name>pyridoxal 5'-phosphate</name>
        <dbReference type="ChEBI" id="CHEBI:597326"/>
    </cofactor>
</comment>
<evidence type="ECO:0000256" key="1">
    <source>
        <dbReference type="ARBA" id="ARBA00001933"/>
    </source>
</evidence>
<protein>
    <submittedName>
        <fullName evidence="8">Putative decarboxylase</fullName>
    </submittedName>
</protein>
<dbReference type="EMBL" id="CCJV01000043">
    <property type="protein sequence ID" value="CDT01810.1"/>
    <property type="molecule type" value="Genomic_DNA"/>
</dbReference>
<dbReference type="Pfam" id="PF00282">
    <property type="entry name" value="Pyridoxal_deC"/>
    <property type="match status" value="1"/>
</dbReference>
<dbReference type="GO" id="GO:0005737">
    <property type="term" value="C:cytoplasm"/>
    <property type="evidence" value="ECO:0007669"/>
    <property type="project" value="TreeGrafter"/>
</dbReference>
<evidence type="ECO:0000256" key="7">
    <source>
        <dbReference type="RuleBase" id="RU000382"/>
    </source>
</evidence>
<comment type="similarity">
    <text evidence="2 7">Belongs to the group II decarboxylase family.</text>
</comment>
<evidence type="ECO:0000256" key="2">
    <source>
        <dbReference type="ARBA" id="ARBA00009533"/>
    </source>
</evidence>
<evidence type="ECO:0000256" key="6">
    <source>
        <dbReference type="PIRSR" id="PIRSR602129-50"/>
    </source>
</evidence>
<feature type="modified residue" description="N6-(pyridoxal phosphate)lysine" evidence="6">
    <location>
        <position position="374"/>
    </location>
</feature>
<proteinExistence type="inferred from homology"/>
<evidence type="ECO:0000313" key="8">
    <source>
        <dbReference type="EMBL" id="CDT01810.1"/>
    </source>
</evidence>
<dbReference type="InterPro" id="IPR015424">
    <property type="entry name" value="PyrdxlP-dep_Trfase"/>
</dbReference>
<dbReference type="GO" id="GO:0019752">
    <property type="term" value="P:carboxylic acid metabolic process"/>
    <property type="evidence" value="ECO:0007669"/>
    <property type="project" value="InterPro"/>
</dbReference>
<dbReference type="PANTHER" id="PTHR45677">
    <property type="entry name" value="GLUTAMATE DECARBOXYLASE-RELATED"/>
    <property type="match status" value="1"/>
</dbReference>
<evidence type="ECO:0000256" key="3">
    <source>
        <dbReference type="ARBA" id="ARBA00022793"/>
    </source>
</evidence>
<name>A0A4R2GAS1_9VIBR</name>
<gene>
    <name evidence="8" type="ORF">VCR5J5_1370031</name>
</gene>
<dbReference type="NCBIfam" id="TIGR03799">
    <property type="entry name" value="NOD_PanD_pyr"/>
    <property type="match status" value="1"/>
</dbReference>
<evidence type="ECO:0000313" key="9">
    <source>
        <dbReference type="Proteomes" id="UP000049495"/>
    </source>
</evidence>
<keyword evidence="3" id="KW-0210">Decarboxylase</keyword>
<dbReference type="PANTHER" id="PTHR45677:SF8">
    <property type="entry name" value="CYSTEINE SULFINIC ACID DECARBOXYLASE"/>
    <property type="match status" value="1"/>
</dbReference>
<sequence length="583" mass="65471">MRFYEKLDFIIKTGHCSRFRLDCPARVNIKKNNSLAMVTEQKTADVSFDSLLRIFTVPEGPDSTLTQIEDKLSRNLNQFLREHIVAEEKPLREIEKDFSNAHIPEQPEFVSEHTEHLLDSLVSHSVHTSSPSFIGHMTSALPYFLMPLSKIMIALNQNLVKIETSKAFTPLERQVLGMLHRLIYQDSDQFYSRWMHSANHSLGAFCSGGTIANITALWVARNNALKAQGSFKGVEKEGLFKAMKHYDYEGLAILVSERGHYSLKKAADVLGIGQEGLVSVKTDNDNRICTDDLRLKIEQLKQNKIKPFAVIGVAGTTETGNIDPLRDIAEVCAETDCHFHVDAAWGGATLMSNNHRHLLDGIELADSVTIDAHKQLYIPMGAGMVLFKKPDAMTAIEHHAQYILRKGSKDLGSHTLEGSRSGMAMLVYAAMHIISRPGYELLIDQSINKARYFADLIKDQSDFELVSEPELCLLTYRYVPEAVKAALLKADPEQRVELNELLNELTKFIQKKQRETGKSFVSRTRLNPEAWAHQPIIVFRVVLANPLTGNDILSSVLEEQREISKLAPNLMGKITKLVTQINA</sequence>
<dbReference type="Gene3D" id="3.40.640.10">
    <property type="entry name" value="Type I PLP-dependent aspartate aminotransferase-like (Major domain)"/>
    <property type="match status" value="1"/>
</dbReference>
<dbReference type="AlphaFoldDB" id="A0A4R2GAS1"/>
<dbReference type="GO" id="GO:0030170">
    <property type="term" value="F:pyridoxal phosphate binding"/>
    <property type="evidence" value="ECO:0007669"/>
    <property type="project" value="InterPro"/>
</dbReference>
<accession>A0A4R2GAS1</accession>
<organism evidence="8 9">
    <name type="scientific">Vibrio crassostreae</name>
    <dbReference type="NCBI Taxonomy" id="246167"/>
    <lineage>
        <taxon>Bacteria</taxon>
        <taxon>Pseudomonadati</taxon>
        <taxon>Pseudomonadota</taxon>
        <taxon>Gammaproteobacteria</taxon>
        <taxon>Vibrionales</taxon>
        <taxon>Vibrionaceae</taxon>
        <taxon>Vibrio</taxon>
    </lineage>
</organism>
<comment type="caution">
    <text evidence="8">The sequence shown here is derived from an EMBL/GenBank/DDBJ whole genome shotgun (WGS) entry which is preliminary data.</text>
</comment>
<dbReference type="GO" id="GO:0016831">
    <property type="term" value="F:carboxy-lyase activity"/>
    <property type="evidence" value="ECO:0007669"/>
    <property type="project" value="UniProtKB-KW"/>
</dbReference>
<dbReference type="FunFam" id="3.40.640.10:FF:000141">
    <property type="entry name" value="Glutamate decarboxylase"/>
    <property type="match status" value="1"/>
</dbReference>
<evidence type="ECO:0000256" key="5">
    <source>
        <dbReference type="ARBA" id="ARBA00023239"/>
    </source>
</evidence>
<dbReference type="InterPro" id="IPR002129">
    <property type="entry name" value="PyrdxlP-dep_de-COase"/>
</dbReference>
<keyword evidence="5 7" id="KW-0456">Lyase</keyword>
<evidence type="ECO:0000256" key="4">
    <source>
        <dbReference type="ARBA" id="ARBA00022898"/>
    </source>
</evidence>
<dbReference type="InterPro" id="IPR015422">
    <property type="entry name" value="PyrdxlP-dep_Trfase_small"/>
</dbReference>
<dbReference type="FunFam" id="3.90.1150.10:FF:000135">
    <property type="entry name" value="Glutamate decarboxylase"/>
    <property type="match status" value="1"/>
</dbReference>
<dbReference type="Proteomes" id="UP000049495">
    <property type="component" value="Unassembled WGS sequence"/>
</dbReference>
<dbReference type="InterPro" id="IPR022517">
    <property type="entry name" value="Asp_decarboxylase_pyridox"/>
</dbReference>